<dbReference type="Proteomes" id="UP001516464">
    <property type="component" value="Unassembled WGS sequence"/>
</dbReference>
<proteinExistence type="predicted"/>
<gene>
    <name evidence="1" type="ORF">TCON_0465</name>
</gene>
<name>A0ABQ7I1R1_9MICR</name>
<accession>A0ABQ7I1R1</accession>
<sequence length="105" mass="11388">MSQELINELYPLSALFIHACGLEVTAASMEKLITTLGISYQPRLGRLFEMDASKYDSMVENIGQGPAVCAVATGQPGVSETAEQAKGEEQVQEDDVELEFDDLFG</sequence>
<protein>
    <recommendedName>
        <fullName evidence="3">60S acidic ribosomal protein P2</fullName>
    </recommendedName>
</protein>
<evidence type="ECO:0008006" key="3">
    <source>
        <dbReference type="Google" id="ProtNLM"/>
    </source>
</evidence>
<comment type="caution">
    <text evidence="1">The sequence shown here is derived from an EMBL/GenBank/DDBJ whole genome shotgun (WGS) entry which is preliminary data.</text>
</comment>
<organism evidence="1 2">
    <name type="scientific">Astathelohania contejeani</name>
    <dbReference type="NCBI Taxonomy" id="164912"/>
    <lineage>
        <taxon>Eukaryota</taxon>
        <taxon>Fungi</taxon>
        <taxon>Fungi incertae sedis</taxon>
        <taxon>Microsporidia</taxon>
        <taxon>Astathelohaniidae</taxon>
        <taxon>Astathelohania</taxon>
    </lineage>
</organism>
<reference evidence="1 2" key="1">
    <citation type="submission" date="2019-01" db="EMBL/GenBank/DDBJ databases">
        <title>Genomes sequencing and comparative genomics of infectious freshwater microsporidia, Cucumispora dikerogammari and Thelohania contejeani.</title>
        <authorList>
            <person name="Cormier A."/>
            <person name="Giraud I."/>
            <person name="Wattier R."/>
            <person name="Teixeira M."/>
            <person name="Grandjean F."/>
            <person name="Rigaud T."/>
            <person name="Cordaux R."/>
        </authorList>
    </citation>
    <scope>NUCLEOTIDE SEQUENCE [LARGE SCALE GENOMIC DNA]</scope>
    <source>
        <strain evidence="1">T1</strain>
        <tissue evidence="1">Spores</tissue>
    </source>
</reference>
<evidence type="ECO:0000313" key="2">
    <source>
        <dbReference type="Proteomes" id="UP001516464"/>
    </source>
</evidence>
<dbReference type="EMBL" id="SBIQ01000017">
    <property type="protein sequence ID" value="KAF7684358.1"/>
    <property type="molecule type" value="Genomic_DNA"/>
</dbReference>
<keyword evidence="2" id="KW-1185">Reference proteome</keyword>
<evidence type="ECO:0000313" key="1">
    <source>
        <dbReference type="EMBL" id="KAF7684358.1"/>
    </source>
</evidence>